<accession>A0A0F9MKP6</accession>
<reference evidence="2" key="1">
    <citation type="journal article" date="2015" name="Nature">
        <title>Complex archaea that bridge the gap between prokaryotes and eukaryotes.</title>
        <authorList>
            <person name="Spang A."/>
            <person name="Saw J.H."/>
            <person name="Jorgensen S.L."/>
            <person name="Zaremba-Niedzwiedzka K."/>
            <person name="Martijn J."/>
            <person name="Lind A.E."/>
            <person name="van Eijk R."/>
            <person name="Schleper C."/>
            <person name="Guy L."/>
            <person name="Ettema T.J."/>
        </authorList>
    </citation>
    <scope>NUCLEOTIDE SEQUENCE</scope>
</reference>
<protein>
    <recommendedName>
        <fullName evidence="1">Serine aminopeptidase S33 domain-containing protein</fullName>
    </recommendedName>
</protein>
<dbReference type="SUPFAM" id="SSF53474">
    <property type="entry name" value="alpha/beta-Hydrolases"/>
    <property type="match status" value="1"/>
</dbReference>
<dbReference type="InterPro" id="IPR022742">
    <property type="entry name" value="Hydrolase_4"/>
</dbReference>
<name>A0A0F9MKP6_9ZZZZ</name>
<organism evidence="2">
    <name type="scientific">marine sediment metagenome</name>
    <dbReference type="NCBI Taxonomy" id="412755"/>
    <lineage>
        <taxon>unclassified sequences</taxon>
        <taxon>metagenomes</taxon>
        <taxon>ecological metagenomes</taxon>
    </lineage>
</organism>
<gene>
    <name evidence="2" type="ORF">LCGC14_1370790</name>
</gene>
<dbReference type="InterPro" id="IPR051044">
    <property type="entry name" value="MAG_DAG_Lipase"/>
</dbReference>
<dbReference type="EMBL" id="LAZR01008655">
    <property type="protein sequence ID" value="KKM77365.1"/>
    <property type="molecule type" value="Genomic_DNA"/>
</dbReference>
<evidence type="ECO:0000313" key="2">
    <source>
        <dbReference type="EMBL" id="KKM77365.1"/>
    </source>
</evidence>
<dbReference type="AlphaFoldDB" id="A0A0F9MKP6"/>
<dbReference type="Gene3D" id="3.40.50.1820">
    <property type="entry name" value="alpha/beta hydrolase"/>
    <property type="match status" value="1"/>
</dbReference>
<dbReference type="Pfam" id="PF12146">
    <property type="entry name" value="Hydrolase_4"/>
    <property type="match status" value="1"/>
</dbReference>
<evidence type="ECO:0000259" key="1">
    <source>
        <dbReference type="Pfam" id="PF12146"/>
    </source>
</evidence>
<sequence>MKSSTFTFTDQDAIEIFVYKWEPDTEIKAAVQIIHGLAEHSKRYARVAETLSKEGYICYAHDARGHGRTAGDLTKSTLEGKAGVLGPNGWKGVVNDAHELSRIIKEEHPNLPLFLIGHSWGAMISQDYIQEWGNDIKGCILSGTNGKIRKLVIKAGKIIIKGEIKKRDPTAPSIKMDKMNFKSYNHKWKKDEGATGFEWLSRDKAEVQKYLDDPWCGFISPASLWLEFIYGNEKIYNKENERKIPKDLPIYFISGTLCPVGNKTKGVIAIINRFKKYGIKDVTFKFYQDARHEVFNEINRHEVLKDVSYWLNSKL</sequence>
<feature type="domain" description="Serine aminopeptidase S33" evidence="1">
    <location>
        <begin position="26"/>
        <end position="298"/>
    </location>
</feature>
<dbReference type="PANTHER" id="PTHR11614">
    <property type="entry name" value="PHOSPHOLIPASE-RELATED"/>
    <property type="match status" value="1"/>
</dbReference>
<proteinExistence type="predicted"/>
<comment type="caution">
    <text evidence="2">The sequence shown here is derived from an EMBL/GenBank/DDBJ whole genome shotgun (WGS) entry which is preliminary data.</text>
</comment>
<dbReference type="InterPro" id="IPR029058">
    <property type="entry name" value="AB_hydrolase_fold"/>
</dbReference>